<feature type="domain" description="DUF4352" evidence="3">
    <location>
        <begin position="40"/>
        <end position="156"/>
    </location>
</feature>
<feature type="signal peptide" evidence="2">
    <location>
        <begin position="1"/>
        <end position="21"/>
    </location>
</feature>
<organism evidence="4 5">
    <name type="scientific">Streptomyces niveiscabiei</name>
    <dbReference type="NCBI Taxonomy" id="164115"/>
    <lineage>
        <taxon>Bacteria</taxon>
        <taxon>Bacillati</taxon>
        <taxon>Actinomycetota</taxon>
        <taxon>Actinomycetes</taxon>
        <taxon>Kitasatosporales</taxon>
        <taxon>Streptomycetaceae</taxon>
        <taxon>Streptomyces</taxon>
    </lineage>
</organism>
<dbReference type="Gene3D" id="2.60.40.1240">
    <property type="match status" value="1"/>
</dbReference>
<dbReference type="Proteomes" id="UP001631957">
    <property type="component" value="Unassembled WGS sequence"/>
</dbReference>
<keyword evidence="5" id="KW-1185">Reference proteome</keyword>
<dbReference type="InterPro" id="IPR029051">
    <property type="entry name" value="DUF4352"/>
</dbReference>
<keyword evidence="1 2" id="KW-0732">Signal</keyword>
<dbReference type="RefSeq" id="WP_409120847.1">
    <property type="nucleotide sequence ID" value="NZ_JBJVNI010000004.1"/>
</dbReference>
<sequence length="180" mass="19075">MRRRTAPLLICLPAVFTLALAPLSSDGKVGDTLSLTGTTGDEKLDVTLVKVVDPAHAKETYLRADPGNRLVAMQFRLKNTGSDVYSDSPSNGAFVVDQDDQHFDASSGTPTTAGADFPGHVTVRPGDTALGYLTFEVPNGSRVTTVQFSMNSGYSDDIGKWTVSPTPPGPAAHRETARLP</sequence>
<evidence type="ECO:0000313" key="4">
    <source>
        <dbReference type="EMBL" id="MFM9608610.1"/>
    </source>
</evidence>
<proteinExistence type="predicted"/>
<accession>A0ABW9HNU2</accession>
<evidence type="ECO:0000259" key="3">
    <source>
        <dbReference type="Pfam" id="PF11611"/>
    </source>
</evidence>
<evidence type="ECO:0000256" key="2">
    <source>
        <dbReference type="SAM" id="SignalP"/>
    </source>
</evidence>
<reference evidence="4 5" key="1">
    <citation type="submission" date="2024-12" db="EMBL/GenBank/DDBJ databases">
        <title>Forecasting of Potato common scab and diversities of Pathogenic streptomyces spp. in china.</title>
        <authorList>
            <person name="Handique U."/>
            <person name="Wu J."/>
        </authorList>
    </citation>
    <scope>NUCLEOTIDE SEQUENCE [LARGE SCALE GENOMIC DNA]</scope>
    <source>
        <strain evidence="4 5">ZRIMU1530</strain>
    </source>
</reference>
<dbReference type="InterPro" id="IPR029050">
    <property type="entry name" value="Immunoprotect_excell_Ig-like"/>
</dbReference>
<protein>
    <submittedName>
        <fullName evidence="4">DUF4352 domain-containing protein</fullName>
    </submittedName>
</protein>
<name>A0ABW9HNU2_9ACTN</name>
<evidence type="ECO:0000313" key="5">
    <source>
        <dbReference type="Proteomes" id="UP001631957"/>
    </source>
</evidence>
<feature type="chain" id="PRO_5045656714" evidence="2">
    <location>
        <begin position="22"/>
        <end position="180"/>
    </location>
</feature>
<dbReference type="EMBL" id="JBJVNI010000004">
    <property type="protein sequence ID" value="MFM9608610.1"/>
    <property type="molecule type" value="Genomic_DNA"/>
</dbReference>
<gene>
    <name evidence="4" type="ORF">ACKI18_07800</name>
</gene>
<dbReference type="Pfam" id="PF11611">
    <property type="entry name" value="DUF4352"/>
    <property type="match status" value="1"/>
</dbReference>
<comment type="caution">
    <text evidence="4">The sequence shown here is derived from an EMBL/GenBank/DDBJ whole genome shotgun (WGS) entry which is preliminary data.</text>
</comment>
<evidence type="ECO:0000256" key="1">
    <source>
        <dbReference type="ARBA" id="ARBA00022729"/>
    </source>
</evidence>